<dbReference type="EMBL" id="SNWF01000004">
    <property type="protein sequence ID" value="TDN94798.1"/>
    <property type="molecule type" value="Genomic_DNA"/>
</dbReference>
<dbReference type="PANTHER" id="PTHR44169:SF6">
    <property type="entry name" value="NADPH-DEPENDENT 1-ACYLDIHYDROXYACETONE PHOSPHATE REDUCTASE"/>
    <property type="match status" value="1"/>
</dbReference>
<accession>A0A4V3BWG7</accession>
<keyword evidence="5" id="KW-1185">Reference proteome</keyword>
<protein>
    <submittedName>
        <fullName evidence="4">Short-subunit dehydrogenase</fullName>
    </submittedName>
</protein>
<dbReference type="Proteomes" id="UP000294737">
    <property type="component" value="Unassembled WGS sequence"/>
</dbReference>
<dbReference type="PRINTS" id="PR00080">
    <property type="entry name" value="SDRFAMILY"/>
</dbReference>
<reference evidence="4 5" key="1">
    <citation type="submission" date="2019-03" db="EMBL/GenBank/DDBJ databases">
        <title>Genomic Encyclopedia of Type Strains, Phase IV (KMG-IV): sequencing the most valuable type-strain genomes for metagenomic binning, comparative biology and taxonomic classification.</title>
        <authorList>
            <person name="Goeker M."/>
        </authorList>
    </citation>
    <scope>NUCLEOTIDE SEQUENCE [LARGE SCALE GENOMIC DNA]</scope>
    <source>
        <strain evidence="4 5">DSM 18555</strain>
    </source>
</reference>
<dbReference type="Pfam" id="PF00106">
    <property type="entry name" value="adh_short"/>
    <property type="match status" value="1"/>
</dbReference>
<comment type="caution">
    <text evidence="4">The sequence shown here is derived from an EMBL/GenBank/DDBJ whole genome shotgun (WGS) entry which is preliminary data.</text>
</comment>
<name>A0A4V3BWG7_9BURK</name>
<dbReference type="NCBIfam" id="NF004826">
    <property type="entry name" value="PRK06182.1"/>
    <property type="match status" value="1"/>
</dbReference>
<proteinExistence type="inferred from homology"/>
<evidence type="ECO:0000256" key="1">
    <source>
        <dbReference type="ARBA" id="ARBA00006484"/>
    </source>
</evidence>
<evidence type="ECO:0000313" key="5">
    <source>
        <dbReference type="Proteomes" id="UP000294737"/>
    </source>
</evidence>
<sequence length="286" mass="30553">MSGKVALITGASSGIGAATALQMAAAGFVVYAAARRIDRMADLRMHGIKVIGLDVTSEDSITACLQTIRQESGDIDVLVNNAGYGSYGAVEEVPMEDARRQFEVNLFGLARLTQQVIAHMREQRWGRIINVSSVGGVGATPYGAWYHATKFALEGYSTALRQELEPFGVDVVVIRPGGTKTEWGGIATESLLKISGNGPYRQAVQAMAATFKKGNDSAMLDSPDVIAKLILQAATAARPKTVYVPASIARIFVLIPWLLSHRMSNALTRAFLGLPKVMGLENGGTR</sequence>
<dbReference type="SUPFAM" id="SSF51735">
    <property type="entry name" value="NAD(P)-binding Rossmann-fold domains"/>
    <property type="match status" value="1"/>
</dbReference>
<dbReference type="GO" id="GO:0016491">
    <property type="term" value="F:oxidoreductase activity"/>
    <property type="evidence" value="ECO:0007669"/>
    <property type="project" value="UniProtKB-KW"/>
</dbReference>
<dbReference type="OrthoDB" id="9789083at2"/>
<comment type="similarity">
    <text evidence="1 3">Belongs to the short-chain dehydrogenases/reductases (SDR) family.</text>
</comment>
<dbReference type="AlphaFoldDB" id="A0A4V3BWG7"/>
<dbReference type="InterPro" id="IPR002347">
    <property type="entry name" value="SDR_fam"/>
</dbReference>
<evidence type="ECO:0000256" key="2">
    <source>
        <dbReference type="ARBA" id="ARBA00023002"/>
    </source>
</evidence>
<dbReference type="InterPro" id="IPR036291">
    <property type="entry name" value="NAD(P)-bd_dom_sf"/>
</dbReference>
<dbReference type="PANTHER" id="PTHR44169">
    <property type="entry name" value="NADPH-DEPENDENT 1-ACYLDIHYDROXYACETONE PHOSPHATE REDUCTASE"/>
    <property type="match status" value="1"/>
</dbReference>
<dbReference type="PRINTS" id="PR00081">
    <property type="entry name" value="GDHRDH"/>
</dbReference>
<dbReference type="RefSeq" id="WP_112991487.1">
    <property type="nucleotide sequence ID" value="NZ_PTLZ01000001.1"/>
</dbReference>
<organism evidence="4 5">
    <name type="scientific">Herminiimonas fonticola</name>
    <dbReference type="NCBI Taxonomy" id="303380"/>
    <lineage>
        <taxon>Bacteria</taxon>
        <taxon>Pseudomonadati</taxon>
        <taxon>Pseudomonadota</taxon>
        <taxon>Betaproteobacteria</taxon>
        <taxon>Burkholderiales</taxon>
        <taxon>Oxalobacteraceae</taxon>
        <taxon>Herminiimonas</taxon>
    </lineage>
</organism>
<dbReference type="CDD" id="cd05374">
    <property type="entry name" value="17beta-HSD-like_SDR_c"/>
    <property type="match status" value="1"/>
</dbReference>
<gene>
    <name evidence="4" type="ORF">EV677_1355</name>
</gene>
<evidence type="ECO:0000313" key="4">
    <source>
        <dbReference type="EMBL" id="TDN94798.1"/>
    </source>
</evidence>
<dbReference type="Gene3D" id="3.40.50.720">
    <property type="entry name" value="NAD(P)-binding Rossmann-like Domain"/>
    <property type="match status" value="1"/>
</dbReference>
<keyword evidence="2" id="KW-0560">Oxidoreductase</keyword>
<evidence type="ECO:0000256" key="3">
    <source>
        <dbReference type="RuleBase" id="RU000363"/>
    </source>
</evidence>